<evidence type="ECO:0000256" key="8">
    <source>
        <dbReference type="ARBA" id="ARBA00023077"/>
    </source>
</evidence>
<keyword evidence="16" id="KW-0614">Plasmid</keyword>
<keyword evidence="4" id="KW-0410">Iron transport</keyword>
<dbReference type="Pfam" id="PF00593">
    <property type="entry name" value="TonB_dep_Rec_b-barrel"/>
    <property type="match status" value="1"/>
</dbReference>
<dbReference type="Gene3D" id="2.40.170.20">
    <property type="entry name" value="TonB-dependent receptor, beta-barrel domain"/>
    <property type="match status" value="1"/>
</dbReference>
<keyword evidence="8 12" id="KW-0798">TonB box</keyword>
<dbReference type="AlphaFoldDB" id="A0AAC9AZQ3"/>
<evidence type="ECO:0000256" key="12">
    <source>
        <dbReference type="RuleBase" id="RU003357"/>
    </source>
</evidence>
<evidence type="ECO:0000256" key="11">
    <source>
        <dbReference type="PROSITE-ProRule" id="PRU01360"/>
    </source>
</evidence>
<comment type="subcellular location">
    <subcellularLocation>
        <location evidence="1 11">Cell outer membrane</location>
        <topology evidence="1 11">Multi-pass membrane protein</topology>
    </subcellularLocation>
</comment>
<evidence type="ECO:0000256" key="9">
    <source>
        <dbReference type="ARBA" id="ARBA00023136"/>
    </source>
</evidence>
<dbReference type="InterPro" id="IPR012910">
    <property type="entry name" value="Plug_dom"/>
</dbReference>
<keyword evidence="9 11" id="KW-0472">Membrane</keyword>
<feature type="compositionally biased region" description="Low complexity" evidence="13">
    <location>
        <begin position="1"/>
        <end position="21"/>
    </location>
</feature>
<evidence type="ECO:0000259" key="14">
    <source>
        <dbReference type="Pfam" id="PF00593"/>
    </source>
</evidence>
<evidence type="ECO:0000256" key="5">
    <source>
        <dbReference type="ARBA" id="ARBA00022692"/>
    </source>
</evidence>
<dbReference type="PROSITE" id="PS52016">
    <property type="entry name" value="TONB_DEPENDENT_REC_3"/>
    <property type="match status" value="1"/>
</dbReference>
<evidence type="ECO:0000256" key="10">
    <source>
        <dbReference type="ARBA" id="ARBA00023237"/>
    </source>
</evidence>
<keyword evidence="3 11" id="KW-1134">Transmembrane beta strand</keyword>
<protein>
    <recommendedName>
        <fullName evidence="18">TonB-dependent receptor</fullName>
    </recommendedName>
</protein>
<keyword evidence="6" id="KW-0408">Iron</keyword>
<proteinExistence type="inferred from homology"/>
<evidence type="ECO:0000256" key="13">
    <source>
        <dbReference type="SAM" id="MobiDB-lite"/>
    </source>
</evidence>
<evidence type="ECO:0000256" key="7">
    <source>
        <dbReference type="ARBA" id="ARBA00023065"/>
    </source>
</evidence>
<dbReference type="GO" id="GO:0009279">
    <property type="term" value="C:cell outer membrane"/>
    <property type="evidence" value="ECO:0007669"/>
    <property type="project" value="UniProtKB-SubCell"/>
</dbReference>
<sequence length="771" mass="83006">MLVAAPAWAQDAQTDTAPQATGNEVPSDGDIIVTARKRSETSIAVPVVITAVGGAELERRGVNSLDGLARLVPALIIGDASGSLQGGNVAIRGIGGADNNPLGDQAVSFNIDGVQIARSTVRRMSEMDIAQVEVLKGPQALFFGKNSPGGIISVRSADPTDSFAAKLSTGYEFNANEWRTDGFVSGPITDSLGVRFAASTSQMDGWLTRLVPDGSPYAPRHKTGPHTSDYAGRLTLLYDDGGPFNARLKLSYHHVQGDGNYSGQQFIDCPLGAPQPLSAAIVNDCKADGRTTTGDSGPTFAAVLPQFGDGRGRNKQNQMLGSLEMNYDVLENVTLTSVTGYYDTFFNNVSNFTTTYAPSRVSAVYFRLDIREFNQELRLTSDFDGPVNFTFGGFYQNSKAEDEIRAYLFPVGTVTGTSLLFKQRGETYSAFGQLRWQIVPTVEFAAGGRYSSETKKLPYVALGQPLVQVNPAVNEAKFDDFSPEATLSWRPNSRFTLFGAYKRGFLSGGFNTSSTTFGPEIVYQPETVKGFEVGAKALVLDDRLRTNLSLYRYKISDLQVSTAVNTLIQLRNATSSTVKGAEFDFNYRTPLEGFNINGAVAYTHARYGAYFATCWGGQPQPACQVRLNPSTGVSGLSQDLSGAQLVRAPDWSGNLGFSYDTPVGGLKLGVTGNMTFTSGFFTDAANKPGGRQDAYQLFDATLRIGDPDDRWELALIGKNLTNKYYYTRSLDNPLSGAGTGGPAANAITSDTASIVARPREIMLRATIRFGQ</sequence>
<feature type="region of interest" description="Disordered" evidence="13">
    <location>
        <begin position="1"/>
        <end position="26"/>
    </location>
</feature>
<evidence type="ECO:0000256" key="3">
    <source>
        <dbReference type="ARBA" id="ARBA00022452"/>
    </source>
</evidence>
<evidence type="ECO:0000256" key="2">
    <source>
        <dbReference type="ARBA" id="ARBA00022448"/>
    </source>
</evidence>
<keyword evidence="5 11" id="KW-0812">Transmembrane</keyword>
<dbReference type="InterPro" id="IPR036942">
    <property type="entry name" value="Beta-barrel_TonB_sf"/>
</dbReference>
<accession>A0AAC9AZQ3</accession>
<dbReference type="SUPFAM" id="SSF56935">
    <property type="entry name" value="Porins"/>
    <property type="match status" value="1"/>
</dbReference>
<gene>
    <name evidence="16" type="ORF">ATM17_30365</name>
</gene>
<dbReference type="Proteomes" id="UP000076088">
    <property type="component" value="Plasmid unnamed1"/>
</dbReference>
<evidence type="ECO:0000313" key="17">
    <source>
        <dbReference type="Proteomes" id="UP000076088"/>
    </source>
</evidence>
<keyword evidence="7" id="KW-0406">Ion transport</keyword>
<reference evidence="16 17" key="2">
    <citation type="journal article" date="2016" name="Genome Announc.">
        <title>Complete Genome Sequence of Sphingopyxis macrogoltabida Strain 203N (NBRC 111659), a Polyethylene Glycol Degrader.</title>
        <authorList>
            <person name="Ohtsubo Y."/>
            <person name="Nonoyama S."/>
            <person name="Nagata Y."/>
            <person name="Numata M."/>
            <person name="Tsuchikane K."/>
            <person name="Hosoyama A."/>
            <person name="Yamazoe A."/>
            <person name="Tsuda M."/>
            <person name="Fujita N."/>
            <person name="Kawai F."/>
        </authorList>
    </citation>
    <scope>NUCLEOTIDE SEQUENCE [LARGE SCALE GENOMIC DNA]</scope>
    <source>
        <strain evidence="16 17">203N</strain>
    </source>
</reference>
<organism evidence="16 17">
    <name type="scientific">Sphingopyxis macrogoltabida</name>
    <name type="common">Sphingomonas macrogoltabidus</name>
    <dbReference type="NCBI Taxonomy" id="33050"/>
    <lineage>
        <taxon>Bacteria</taxon>
        <taxon>Pseudomonadati</taxon>
        <taxon>Pseudomonadota</taxon>
        <taxon>Alphaproteobacteria</taxon>
        <taxon>Sphingomonadales</taxon>
        <taxon>Sphingomonadaceae</taxon>
        <taxon>Sphingopyxis</taxon>
    </lineage>
</organism>
<dbReference type="PANTHER" id="PTHR32552">
    <property type="entry name" value="FERRICHROME IRON RECEPTOR-RELATED"/>
    <property type="match status" value="1"/>
</dbReference>
<feature type="domain" description="TonB-dependent receptor-like beta-barrel" evidence="14">
    <location>
        <begin position="300"/>
        <end position="720"/>
    </location>
</feature>
<keyword evidence="10 11" id="KW-0998">Cell outer membrane</keyword>
<dbReference type="Pfam" id="PF07715">
    <property type="entry name" value="Plug"/>
    <property type="match status" value="1"/>
</dbReference>
<evidence type="ECO:0000256" key="4">
    <source>
        <dbReference type="ARBA" id="ARBA00022496"/>
    </source>
</evidence>
<dbReference type="EMBL" id="CP013345">
    <property type="protein sequence ID" value="AMU92566.1"/>
    <property type="molecule type" value="Genomic_DNA"/>
</dbReference>
<dbReference type="PANTHER" id="PTHR32552:SF81">
    <property type="entry name" value="TONB-DEPENDENT OUTER MEMBRANE RECEPTOR"/>
    <property type="match status" value="1"/>
</dbReference>
<dbReference type="GO" id="GO:0006826">
    <property type="term" value="P:iron ion transport"/>
    <property type="evidence" value="ECO:0007669"/>
    <property type="project" value="UniProtKB-KW"/>
</dbReference>
<name>A0AAC9AZQ3_SPHMC</name>
<reference evidence="17" key="1">
    <citation type="submission" date="2015-11" db="EMBL/GenBank/DDBJ databases">
        <title>Complete genome sequence of a polyethylene-glycol degrader Sphingopyxis macrogoltabida 203N (NBRC 111659).</title>
        <authorList>
            <person name="Yoshiyuki O."/>
            <person name="Shouta N."/>
            <person name="Nagata Y."/>
            <person name="Numata M."/>
            <person name="Tsuchikane K."/>
            <person name="Hosoyama A."/>
            <person name="Yamazoe A."/>
            <person name="Tsuda M."/>
            <person name="Fujita N."/>
            <person name="Kawai F."/>
        </authorList>
    </citation>
    <scope>NUCLEOTIDE SEQUENCE [LARGE SCALE GENOMIC DNA]</scope>
    <source>
        <strain evidence="17">203N</strain>
        <plasmid evidence="17">unnamed1</plasmid>
    </source>
</reference>
<dbReference type="InterPro" id="IPR039426">
    <property type="entry name" value="TonB-dep_rcpt-like"/>
</dbReference>
<evidence type="ECO:0000313" key="16">
    <source>
        <dbReference type="EMBL" id="AMU92566.1"/>
    </source>
</evidence>
<evidence type="ECO:0000256" key="6">
    <source>
        <dbReference type="ARBA" id="ARBA00023004"/>
    </source>
</evidence>
<geneLocation type="plasmid" evidence="16 17">
    <name>unnamed1</name>
</geneLocation>
<evidence type="ECO:0008006" key="18">
    <source>
        <dbReference type="Google" id="ProtNLM"/>
    </source>
</evidence>
<evidence type="ECO:0000259" key="15">
    <source>
        <dbReference type="Pfam" id="PF07715"/>
    </source>
</evidence>
<feature type="domain" description="TonB-dependent receptor plug" evidence="15">
    <location>
        <begin position="44"/>
        <end position="151"/>
    </location>
</feature>
<evidence type="ECO:0000256" key="1">
    <source>
        <dbReference type="ARBA" id="ARBA00004571"/>
    </source>
</evidence>
<keyword evidence="17" id="KW-1185">Reference proteome</keyword>
<dbReference type="InterPro" id="IPR000531">
    <property type="entry name" value="Beta-barrel_TonB"/>
</dbReference>
<comment type="similarity">
    <text evidence="11 12">Belongs to the TonB-dependent receptor family.</text>
</comment>
<keyword evidence="2 11" id="KW-0813">Transport</keyword>